<keyword evidence="1" id="KW-0175">Coiled coil</keyword>
<name>A0ABZ1CSJ6_9TREE</name>
<evidence type="ECO:0000313" key="2">
    <source>
        <dbReference type="EMBL" id="WRT64734.1"/>
    </source>
</evidence>
<dbReference type="EMBL" id="CP141882">
    <property type="protein sequence ID" value="WRT64734.1"/>
    <property type="molecule type" value="Genomic_DNA"/>
</dbReference>
<gene>
    <name evidence="2" type="ORF">IL334_001668</name>
</gene>
<keyword evidence="3" id="KW-1185">Reference proteome</keyword>
<feature type="coiled-coil region" evidence="1">
    <location>
        <begin position="105"/>
        <end position="139"/>
    </location>
</feature>
<reference evidence="2 3" key="1">
    <citation type="submission" date="2024-01" db="EMBL/GenBank/DDBJ databases">
        <title>Comparative genomics of Cryptococcus and Kwoniella reveals pathogenesis evolution and contrasting modes of karyotype evolution via chromosome fusion or intercentromeric recombination.</title>
        <authorList>
            <person name="Coelho M.A."/>
            <person name="David-Palma M."/>
            <person name="Shea T."/>
            <person name="Bowers K."/>
            <person name="McGinley-Smith S."/>
            <person name="Mohammad A.W."/>
            <person name="Gnirke A."/>
            <person name="Yurkov A.M."/>
            <person name="Nowrousian M."/>
            <person name="Sun S."/>
            <person name="Cuomo C.A."/>
            <person name="Heitman J."/>
        </authorList>
    </citation>
    <scope>NUCLEOTIDE SEQUENCE [LARGE SCALE GENOMIC DNA]</scope>
    <source>
        <strain evidence="2">CBS 11374</strain>
    </source>
</reference>
<protein>
    <submittedName>
        <fullName evidence="2">Uncharacterized protein</fullName>
    </submittedName>
</protein>
<dbReference type="GeneID" id="87953799"/>
<dbReference type="RefSeq" id="XP_062789474.1">
    <property type="nucleotide sequence ID" value="XM_062933423.1"/>
</dbReference>
<evidence type="ECO:0000256" key="1">
    <source>
        <dbReference type="SAM" id="Coils"/>
    </source>
</evidence>
<dbReference type="Proteomes" id="UP001329825">
    <property type="component" value="Chromosome 2"/>
</dbReference>
<accession>A0ABZ1CSJ6</accession>
<proteinExistence type="predicted"/>
<organism evidence="2 3">
    <name type="scientific">Kwoniella shivajii</name>
    <dbReference type="NCBI Taxonomy" id="564305"/>
    <lineage>
        <taxon>Eukaryota</taxon>
        <taxon>Fungi</taxon>
        <taxon>Dikarya</taxon>
        <taxon>Basidiomycota</taxon>
        <taxon>Agaricomycotina</taxon>
        <taxon>Tremellomycetes</taxon>
        <taxon>Tremellales</taxon>
        <taxon>Cryptococcaceae</taxon>
        <taxon>Kwoniella</taxon>
    </lineage>
</organism>
<evidence type="ECO:0000313" key="3">
    <source>
        <dbReference type="Proteomes" id="UP001329825"/>
    </source>
</evidence>
<sequence>MVTTSSDTAHAIPIIPEIISEHCSQYTYSEYLQALIEKGYIRFPLSESDLSKWCSICNQFRSRWKGSLRSKADIAAVDDFCKLLAKNVVPAPEKVGIEDLEIKIMKQVTSEIGKLAKRMDSLEETVIGLSSRAEQMDEAILSLQSQQDDKRISAVEHLVFTQEKTEAESGALVLSSSTNHPQLTSDGTTDTIADNVILTYNIRLNTMIDKLESTRTLYERIDARIDRLDAKVDRNDIKADTLTNKYDQTIEELKIIQNDHLKVFEDQKDKIDRLEKVSKEQWGVINHTNDNMRDIDGNFNKLEKTCKIINEKVQGEARRMEEGTKKMDEFKQEFALFVEQVNVREMNRVLLEGGRWLHPLPTMKGLFSPEGLKAFPNSRWAFWHSDNIRHLSSKDLDKWLEAYQIGADSPSSGENTLKFLNDVPIQVKRAILSNFVGGSCKPSFFKK</sequence>